<sequence length="201" mass="21188">STVTTAPTCGVGDLVPRGPSTPTSLTICSSILPRSAWRSSSTVRVSSTRLSPLAVTRSADAVLLAGPDYAPRRAPPVTAQKSARSVALRARTAGGLLRPNFLPSCLSTTPTFPRVASDLALPLSVFFDVLDGASGLNAIEPAKDAPTTSPDRPSRRSRCSRPISASSSAFLPRPPSPRRPSRRPWPNLDLDSLKCVNVTSF</sequence>
<dbReference type="EMBL" id="KQ474080">
    <property type="protein sequence ID" value="KPV74560.1"/>
    <property type="molecule type" value="Genomic_DNA"/>
</dbReference>
<evidence type="ECO:0000313" key="3">
    <source>
        <dbReference type="Proteomes" id="UP000053890"/>
    </source>
</evidence>
<evidence type="ECO:0000256" key="1">
    <source>
        <dbReference type="SAM" id="MobiDB-lite"/>
    </source>
</evidence>
<protein>
    <submittedName>
        <fullName evidence="2">Uncharacterized protein</fullName>
    </submittedName>
</protein>
<name>A0A194S207_RHOGW</name>
<accession>A0A194S207</accession>
<dbReference type="Proteomes" id="UP000053890">
    <property type="component" value="Unassembled WGS sequence"/>
</dbReference>
<proteinExistence type="predicted"/>
<gene>
    <name evidence="2" type="ORF">RHOBADRAFT_54362</name>
</gene>
<reference evidence="2 3" key="1">
    <citation type="journal article" date="2015" name="Front. Microbiol.">
        <title>Genome sequence of the plant growth promoting endophytic yeast Rhodotorula graminis WP1.</title>
        <authorList>
            <person name="Firrincieli A."/>
            <person name="Otillar R."/>
            <person name="Salamov A."/>
            <person name="Schmutz J."/>
            <person name="Khan Z."/>
            <person name="Redman R.S."/>
            <person name="Fleck N.D."/>
            <person name="Lindquist E."/>
            <person name="Grigoriev I.V."/>
            <person name="Doty S.L."/>
        </authorList>
    </citation>
    <scope>NUCLEOTIDE SEQUENCE [LARGE SCALE GENOMIC DNA]</scope>
    <source>
        <strain evidence="2 3">WP1</strain>
    </source>
</reference>
<keyword evidence="3" id="KW-1185">Reference proteome</keyword>
<dbReference type="GeneID" id="28977722"/>
<evidence type="ECO:0000313" key="2">
    <source>
        <dbReference type="EMBL" id="KPV74560.1"/>
    </source>
</evidence>
<feature type="region of interest" description="Disordered" evidence="1">
    <location>
        <begin position="138"/>
        <end position="187"/>
    </location>
</feature>
<feature type="compositionally biased region" description="Low complexity" evidence="1">
    <location>
        <begin position="160"/>
        <end position="171"/>
    </location>
</feature>
<organism evidence="2 3">
    <name type="scientific">Rhodotorula graminis (strain WP1)</name>
    <dbReference type="NCBI Taxonomy" id="578459"/>
    <lineage>
        <taxon>Eukaryota</taxon>
        <taxon>Fungi</taxon>
        <taxon>Dikarya</taxon>
        <taxon>Basidiomycota</taxon>
        <taxon>Pucciniomycotina</taxon>
        <taxon>Microbotryomycetes</taxon>
        <taxon>Sporidiobolales</taxon>
        <taxon>Sporidiobolaceae</taxon>
        <taxon>Rhodotorula</taxon>
    </lineage>
</organism>
<dbReference type="RefSeq" id="XP_018270609.1">
    <property type="nucleotide sequence ID" value="XM_018417274.1"/>
</dbReference>
<dbReference type="AlphaFoldDB" id="A0A194S207"/>
<feature type="non-terminal residue" evidence="2">
    <location>
        <position position="201"/>
    </location>
</feature>
<feature type="non-terminal residue" evidence="2">
    <location>
        <position position="1"/>
    </location>
</feature>